<evidence type="ECO:0000313" key="3">
    <source>
        <dbReference type="Proteomes" id="UP000320085"/>
    </source>
</evidence>
<evidence type="ECO:0000256" key="1">
    <source>
        <dbReference type="SAM" id="MobiDB-lite"/>
    </source>
</evidence>
<organism evidence="2 3">
    <name type="scientific">Humibacillus xanthopallidus</name>
    <dbReference type="NCBI Taxonomy" id="412689"/>
    <lineage>
        <taxon>Bacteria</taxon>
        <taxon>Bacillati</taxon>
        <taxon>Actinomycetota</taxon>
        <taxon>Actinomycetes</taxon>
        <taxon>Micrococcales</taxon>
        <taxon>Intrasporangiaceae</taxon>
        <taxon>Humibacillus</taxon>
    </lineage>
</organism>
<feature type="region of interest" description="Disordered" evidence="1">
    <location>
        <begin position="34"/>
        <end position="70"/>
    </location>
</feature>
<dbReference type="AlphaFoldDB" id="A0A543PR07"/>
<gene>
    <name evidence="2" type="ORF">FHX52_3241</name>
</gene>
<proteinExistence type="predicted"/>
<dbReference type="OrthoDB" id="4868297at2"/>
<dbReference type="EMBL" id="VFQF01000002">
    <property type="protein sequence ID" value="TQN46516.1"/>
    <property type="molecule type" value="Genomic_DNA"/>
</dbReference>
<name>A0A543PR07_9MICO</name>
<accession>A0A543PR07</accession>
<comment type="caution">
    <text evidence="2">The sequence shown here is derived from an EMBL/GenBank/DDBJ whole genome shotgun (WGS) entry which is preliminary data.</text>
</comment>
<dbReference type="RefSeq" id="WP_141823313.1">
    <property type="nucleotide sequence ID" value="NZ_BAAAQC010000012.1"/>
</dbReference>
<sequence length="269" mass="28280">MSLTHPGRRVLLVACCALLLAIGTLLALVANRASGPSSSSGAIGASATRTSASLPNQTAPEPTAAARVKGDVAQAEVEQLRSVEKVSAVVTPRRISGDAAEQPDLYAAEFVRRLLTQDYSGVRTDHLAWVQAESAMTSEPLVVGLVPPELRGRLALHSVTERSGGRAAVPDEVEWRSLAAGQAYTTVRVDRVVEPMAWSNAVASGRITDPGVTGREVSATVTLHAQQQGREVTSTTSVALTLNLEGPPSRDRWGFITLVTYTAVPVTAP</sequence>
<evidence type="ECO:0000313" key="2">
    <source>
        <dbReference type="EMBL" id="TQN46516.1"/>
    </source>
</evidence>
<protein>
    <submittedName>
        <fullName evidence="2">Uncharacterized protein</fullName>
    </submittedName>
</protein>
<feature type="compositionally biased region" description="Low complexity" evidence="1">
    <location>
        <begin position="34"/>
        <end position="53"/>
    </location>
</feature>
<dbReference type="Proteomes" id="UP000320085">
    <property type="component" value="Unassembled WGS sequence"/>
</dbReference>
<reference evidence="2 3" key="1">
    <citation type="submission" date="2019-06" db="EMBL/GenBank/DDBJ databases">
        <title>Sequencing the genomes of 1000 actinobacteria strains.</title>
        <authorList>
            <person name="Klenk H.-P."/>
        </authorList>
    </citation>
    <scope>NUCLEOTIDE SEQUENCE [LARGE SCALE GENOMIC DNA]</scope>
    <source>
        <strain evidence="2 3">DSM 21776</strain>
    </source>
</reference>